<feature type="domain" description="Amidohydrolase-related" evidence="2">
    <location>
        <begin position="60"/>
        <end position="425"/>
    </location>
</feature>
<gene>
    <name evidence="3" type="ORF">AB4Y30_02235</name>
</gene>
<dbReference type="RefSeq" id="WP_368653889.1">
    <property type="nucleotide sequence ID" value="NZ_CP162599.1"/>
</dbReference>
<dbReference type="AlphaFoldDB" id="A0AB39HP66"/>
<dbReference type="InterPro" id="IPR006680">
    <property type="entry name" value="Amidohydro-rel"/>
</dbReference>
<dbReference type="PANTHER" id="PTHR43794">
    <property type="entry name" value="AMINOHYDROLASE SSNA-RELATED"/>
    <property type="match status" value="1"/>
</dbReference>
<sequence>MNVDTLIINADLFTMQGEGVGYVDCGAVAIDKGRIIEVGSTEALQKEFNAEETIDATNMMVLPGFVDAHMHTYWAILRGVAQDTHNWMLRGVEPFRPYLTDENMTAGAKMNVLEGLATGTTTFCDYTFPALDSAKFFHEIGVRACVTGFVREVPKVLDKLEVGELYPFDPSFGEYTLNRNLELIEKWHGKDNNRIQALLGPQGPDFMSAEFMKKVKNLATEKDVKIHMHVAQSTRETEQILKRYNKRSIALLDELGFLDESLIAVHLTDATEEEVKLLVDRNVSMVVCSGSIGVIAGRVPPAYSFIKAGGNVGLGSDQASGNNCNQVINEMKLTALFNKVKYTDPEVIPAWKALRMGTIEGARAVGLGDEVGSLERGKKADIIFVDLGTRTMQPVIKKPMRNHVPNLVYSARGDEIRRVMVDGKTLFLNDEYLTVNEAEIMSDAQKFATELTDQVREEDFKNTKSYELMQNGKL</sequence>
<dbReference type="SUPFAM" id="SSF51556">
    <property type="entry name" value="Metallo-dependent hydrolases"/>
    <property type="match status" value="1"/>
</dbReference>
<evidence type="ECO:0000259" key="2">
    <source>
        <dbReference type="Pfam" id="PF01979"/>
    </source>
</evidence>
<organism evidence="3">
    <name type="scientific">Ornithinibacillus sp. 4-3</name>
    <dbReference type="NCBI Taxonomy" id="3231488"/>
    <lineage>
        <taxon>Bacteria</taxon>
        <taxon>Bacillati</taxon>
        <taxon>Bacillota</taxon>
        <taxon>Bacilli</taxon>
        <taxon>Bacillales</taxon>
        <taxon>Bacillaceae</taxon>
        <taxon>Ornithinibacillus</taxon>
    </lineage>
</organism>
<dbReference type="SUPFAM" id="SSF51338">
    <property type="entry name" value="Composite domain of metallo-dependent hydrolases"/>
    <property type="match status" value="1"/>
</dbReference>
<dbReference type="InterPro" id="IPR032466">
    <property type="entry name" value="Metal_Hydrolase"/>
</dbReference>
<dbReference type="GO" id="GO:0016810">
    <property type="term" value="F:hydrolase activity, acting on carbon-nitrogen (but not peptide) bonds"/>
    <property type="evidence" value="ECO:0007669"/>
    <property type="project" value="InterPro"/>
</dbReference>
<dbReference type="InterPro" id="IPR050287">
    <property type="entry name" value="MTA/SAH_deaminase"/>
</dbReference>
<evidence type="ECO:0000256" key="1">
    <source>
        <dbReference type="ARBA" id="ARBA00022801"/>
    </source>
</evidence>
<protein>
    <submittedName>
        <fullName evidence="3">Amidohydrolase family protein</fullName>
    </submittedName>
</protein>
<dbReference type="Gene3D" id="3.20.20.140">
    <property type="entry name" value="Metal-dependent hydrolases"/>
    <property type="match status" value="1"/>
</dbReference>
<accession>A0AB39HP66</accession>
<dbReference type="EMBL" id="CP162599">
    <property type="protein sequence ID" value="XDK33207.1"/>
    <property type="molecule type" value="Genomic_DNA"/>
</dbReference>
<dbReference type="InterPro" id="IPR011059">
    <property type="entry name" value="Metal-dep_hydrolase_composite"/>
</dbReference>
<dbReference type="Gene3D" id="2.30.40.10">
    <property type="entry name" value="Urease, subunit C, domain 1"/>
    <property type="match status" value="1"/>
</dbReference>
<proteinExistence type="predicted"/>
<keyword evidence="1" id="KW-0378">Hydrolase</keyword>
<reference evidence="3" key="1">
    <citation type="submission" date="2024-07" db="EMBL/GenBank/DDBJ databases">
        <title>Halotolerant mesophilic bacterium Ornithinibacillus sp. 4-3, sp. nov., isolated from soil.</title>
        <authorList>
            <person name="Sidarenka A.V."/>
            <person name="Guliayeva D.E."/>
            <person name="Leanovich S.I."/>
            <person name="Hileuskaya K.S."/>
            <person name="Akhremchuk A.E."/>
            <person name="Sikolenko M.A."/>
            <person name="Valentovich L.N."/>
        </authorList>
    </citation>
    <scope>NUCLEOTIDE SEQUENCE</scope>
    <source>
        <strain evidence="3">4-3</strain>
    </source>
</reference>
<evidence type="ECO:0000313" key="3">
    <source>
        <dbReference type="EMBL" id="XDK33207.1"/>
    </source>
</evidence>
<dbReference type="Pfam" id="PF01979">
    <property type="entry name" value="Amidohydro_1"/>
    <property type="match status" value="1"/>
</dbReference>
<dbReference type="PANTHER" id="PTHR43794:SF11">
    <property type="entry name" value="AMIDOHYDROLASE-RELATED DOMAIN-CONTAINING PROTEIN"/>
    <property type="match status" value="1"/>
</dbReference>
<name>A0AB39HP66_9BACI</name>